<dbReference type="SMART" id="SM00306">
    <property type="entry name" value="HintN"/>
    <property type="match status" value="2"/>
</dbReference>
<sequence>MMKNIGYFLLTIVLLVVSLGAQASDSTSIQGYYYTKSRVQQMIGLLDQQIVQNARLPKAAQSYVVDGREKYYGQPTFTPGKRDTLNEYLKGVNEEGTEKVAFYIIIPPPLLLQFAEVTELEKDSVTTKNTMRPFGNDKSKLYEDSQKAIQAFTAEVFRGSKLNEAQTKGLLLNLDSFIDISTRKNKEGEQDPKDIVAGAVDGQYTERFYPCLVFGRSLGVQTIKNAIAAIRQKTKESFVQSKKEVSLIPYQALWGLTTMYVSTLHEFINKAAGKFKKGNENLAQYKALAKLDISKMPFTKRAELLNKVRTYKRTQAKTFTKGRVEVSDFAGIFNGDITSFFEDDVFLKQFLNPQNPFHLEVITTSEESVIASQKDFISKIKGRTAHQLALERTLPANVVRISMHFSYDEAKDRLNAIWTINFGEYLQLGKNRQTVILNLPEAPGDFAIMMAQGLKLFEAALKDLIKYLEKQKIKEKDWNKPGLTEPEKTINPLLAGVYNGLIDQLQSAPESILSLIALMRNLVKYMMDEKYKQEIDALLAKLTIDDLGVVAQAIVDEQIQQYEEEYKKAINNKSYFVGKIMVDIIFTVIKLVNGQALVKIIKETLDGFKKVTSWKKKKKKGKGKKKDKADKFIVDLKTLSKKLYVQKYNKSRKKYDTKKLLAKGEFVNIEGQKLFRFVELKNVSGVSKTTIYSKFLSKVIGEDGVYVKSSQKAAETSALGRWLKSKGYVQVREVKKLGKTGTVFTKKEYYVAAKGQKWVVKENESSKKELVTAVYFSSLKSLKIDIQKGAADNEKSSILDALWNKLQTKGINVVYTRESDHVNKITAAANDQSKLNADGKKTVIGKWAATKGFTYTVPRYGDKGEKMVAVRFTKTACFVAGTKVWLANGTVVNIEDVKEGAWVKAFDTMTGKEVIGQITFTMVKASGALVKIYTTTDTLWVTPEHPFYVNGQWISAGNLKKGDQLTLLNHRQLLASKTRHLPRSAAPATICRIAVKDTVATVYNLMVARYHNYYVGNAGALVHNTNCTPEIKTRSPKNDQFRAYVEIENDALRANKEKTLGLLNIKKIENFEKLLQFDLARLPRNLRENKDFIHKLLTALYQKYTGEGDARKESTSGVILPKKNNKYHQLIKEWATKGGFTQEQQVKGKALLIRESKGLRVIVKNNEAKLNNGSANLPEVLAKAIVDKYDVLRFEFKLNDQKLKEYLDKHQAGATKKSFKDAQDLKKDVLITLFAQNSKRAEALHWQTKEDKACFDLLKQAKVPAQFTNPKNYQYRYNFKKGAIISIKPFLVKELSQAKKWEAYLGYELNSNKTALSEAVYKINYDKAKSPYHLRFEPNFASLKKYKLKAATNKIYEKITGGHKNKKIAGAFFAKEQLKSVFDKLARVHITEDDYETRMKGIFNADATAQHLTFDIQKMLVFYHKDQGIGVGKAQEIKVSKRMSKGANEVTYVAKVEDITIAKLTHKKGNGGIIRFTELFQNKQLCLYKPKEAFKKLYEEATKQAKSDNIPLSTLAINTKVEGKPNPYLSMVKDWGQTQGFTKKVEENAGLEIRLYKDPQKPVILVENATQTNKNEFVAVMKYGGTVLKDKNTKKVIFAKAKIKTVGFEQKDILDVNFDKNLQKLLSDNKVKHKKYLDNIQQLKADILTELLKKANSSRYKAVSLGKDYKFVKLWASSATSSRLKYFHKFSEDNKSAKGEAWLSPNQYVLEKNNTDATDVVWLVSKGNDIKNPGTKTTELGSVGYDRSKTMLVFKDIKGWDIEGFKTVLKHVNNPTKVDSHTVNVITIRRENLDNAGNAKSTFVGWVKKQRYKYQYGLVIKRGNNHVATNVVQSPKYYLQKLTGYAKLLRLLFRKKAAVPKDVQAYAFMNKPSLVFQNNGTSLDEKEWSVVLGHVIPRSNQVSFKTTGLTFRFSFLDGGETIHFLSETKKDKKQGIYNLNKFSYDASFKDAMKKLFEGAGLKPYMANVAQVSFNSKSVSNIILKLEKEGSNDENRKREYFKNNINIIAKWVIEGQDLIKEREKYVVVSEGSDRVTLATQPCFPAGTVIKTKQGHKPIEQITPQDSVYARNIRTGKVALQPVVHTTQKTAQRLIKIYAQGKLLSQPTPNHRFYLGASEASAGRWVAAENLQPGDSLWLFNQRKIAIDSLIKVDTTVKVYNFEVANFHTYYVGKQSVLVHNDCGNLPEFLVKVQQLGTDAARKLIQQANIASKKLITAPKVSTKITLEQTKVKIMLATGKSTGKLEQMTSWRYKGKANVNLANKWAKVLDKTYLGDNPKYDARNESVGIGVTPYNEKYLLAIHRDLLFSHILGHKGVNKNKNGIHCLLFPIIPDPNANGVLSSQARKLLKPLIAKLKPALKKLEPRKKSLLGSPVNYLPIAREGSKISPRPRTYFKYSHFLEEALEAITNKYKDSKTGKIKATPENIKKEFEHLIQQARAYFGNKAFAGFVNAGDARKRIGPSEQIISNWSAKYKPLAGELEAVTYHMIELGIDVFFKSAPKPKFSLTKLASTKTLEEAGIARALQNQEFRKVAQQLYDKVWISKAKGYKLVKGDKKQETLLKRLLRVYLLQDLFVEDTRSRSSFGTILRKMTIQSSSDKLGGKFVEGSNILFINGLKNLAINNLTDIEILCGGLRVLPVAKAAIKYRIQNGNRINNNLKGSKFSTWNSHKNSLWDQVIKKKAGEYEVQPGWVVYGLQGSNSSSKITRTRRPIGTSGKNISLANVQKYVLDNDPETALYCVYKGDNPTKDAEGELIKELILIEGLKFSELNDMEKDFIFKTSGAKQKMLPMHEASWWNTQLTLRIKNTAGRRTIQFLYGASGVLATLHYSARFKPGKPLPWWANYLKEKTEWLISNWDILPW</sequence>
<dbReference type="InterPro" id="IPR003587">
    <property type="entry name" value="Hint_dom_N"/>
</dbReference>
<dbReference type="Pfam" id="PF07591">
    <property type="entry name" value="PT-HINT"/>
    <property type="match status" value="2"/>
</dbReference>
<dbReference type="NCBIfam" id="TIGR01443">
    <property type="entry name" value="intein_Cterm"/>
    <property type="match status" value="1"/>
</dbReference>
<dbReference type="RefSeq" id="WP_002695337.1">
    <property type="nucleotide sequence ID" value="NZ_AAWS01000007.1"/>
</dbReference>
<dbReference type="CDD" id="cd00081">
    <property type="entry name" value="Hint"/>
    <property type="match status" value="2"/>
</dbReference>
<evidence type="ECO:0000259" key="2">
    <source>
        <dbReference type="SMART" id="SM00306"/>
    </source>
</evidence>
<feature type="chain" id="PRO_5002642180" evidence="1">
    <location>
        <begin position="24"/>
        <end position="2860"/>
    </location>
</feature>
<evidence type="ECO:0000313" key="4">
    <source>
        <dbReference type="Proteomes" id="UP000004095"/>
    </source>
</evidence>
<feature type="domain" description="Hint" evidence="2">
    <location>
        <begin position="875"/>
        <end position="969"/>
    </location>
</feature>
<evidence type="ECO:0000313" key="3">
    <source>
        <dbReference type="EMBL" id="EAY30364.1"/>
    </source>
</evidence>
<dbReference type="InterPro" id="IPR030934">
    <property type="entry name" value="Intein_C"/>
</dbReference>
<feature type="domain" description="Hint" evidence="2">
    <location>
        <begin position="2039"/>
        <end position="2139"/>
    </location>
</feature>
<dbReference type="PROSITE" id="PS50817">
    <property type="entry name" value="INTEIN_N_TER"/>
    <property type="match status" value="1"/>
</dbReference>
<dbReference type="Proteomes" id="UP000004095">
    <property type="component" value="Unassembled WGS sequence"/>
</dbReference>
<dbReference type="InterPro" id="IPR036844">
    <property type="entry name" value="Hint_dom_sf"/>
</dbReference>
<protein>
    <submittedName>
        <fullName evidence="3">Intein C-terminal splicing region domain protein</fullName>
    </submittedName>
</protein>
<dbReference type="GO" id="GO:0016539">
    <property type="term" value="P:intein-mediated protein splicing"/>
    <property type="evidence" value="ECO:0007669"/>
    <property type="project" value="InterPro"/>
</dbReference>
<keyword evidence="4" id="KW-1185">Reference proteome</keyword>
<dbReference type="eggNOG" id="COG1372">
    <property type="taxonomic scope" value="Bacteria"/>
</dbReference>
<comment type="caution">
    <text evidence="3">The sequence shown here is derived from an EMBL/GenBank/DDBJ whole genome shotgun (WGS) entry which is preliminary data.</text>
</comment>
<dbReference type="PROSITE" id="PS50818">
    <property type="entry name" value="INTEIN_C_TER"/>
    <property type="match status" value="2"/>
</dbReference>
<proteinExistence type="predicted"/>
<dbReference type="OrthoDB" id="876159at2"/>
<evidence type="ECO:0000256" key="1">
    <source>
        <dbReference type="SAM" id="SignalP"/>
    </source>
</evidence>
<dbReference type="NCBIfam" id="TIGR01445">
    <property type="entry name" value="intein_Nterm"/>
    <property type="match status" value="1"/>
</dbReference>
<dbReference type="Gene3D" id="2.170.16.10">
    <property type="entry name" value="Hedgehog/Intein (Hint) domain"/>
    <property type="match status" value="2"/>
</dbReference>
<dbReference type="InterPro" id="IPR006141">
    <property type="entry name" value="Intein_N"/>
</dbReference>
<gene>
    <name evidence="3" type="ORF">M23134_08193</name>
</gene>
<organism evidence="3 4">
    <name type="scientific">Microscilla marina ATCC 23134</name>
    <dbReference type="NCBI Taxonomy" id="313606"/>
    <lineage>
        <taxon>Bacteria</taxon>
        <taxon>Pseudomonadati</taxon>
        <taxon>Bacteroidota</taxon>
        <taxon>Cytophagia</taxon>
        <taxon>Cytophagales</taxon>
        <taxon>Microscillaceae</taxon>
        <taxon>Microscilla</taxon>
    </lineage>
</organism>
<feature type="signal peptide" evidence="1">
    <location>
        <begin position="1"/>
        <end position="23"/>
    </location>
</feature>
<reference evidence="3 4" key="1">
    <citation type="submission" date="2007-01" db="EMBL/GenBank/DDBJ databases">
        <authorList>
            <person name="Haygood M."/>
            <person name="Podell S."/>
            <person name="Anderson C."/>
            <person name="Hopkinson B."/>
            <person name="Roe K."/>
            <person name="Barbeau K."/>
            <person name="Gaasterland T."/>
            <person name="Ferriera S."/>
            <person name="Johnson J."/>
            <person name="Kravitz S."/>
            <person name="Beeson K."/>
            <person name="Sutton G."/>
            <person name="Rogers Y.-H."/>
            <person name="Friedman R."/>
            <person name="Frazier M."/>
            <person name="Venter J.C."/>
        </authorList>
    </citation>
    <scope>NUCLEOTIDE SEQUENCE [LARGE SCALE GENOMIC DNA]</scope>
    <source>
        <strain evidence="3 4">ATCC 23134</strain>
    </source>
</reference>
<accession>A1ZH95</accession>
<dbReference type="SUPFAM" id="SSF51294">
    <property type="entry name" value="Hedgehog/intein (Hint) domain"/>
    <property type="match status" value="2"/>
</dbReference>
<dbReference type="EMBL" id="AAWS01000007">
    <property type="protein sequence ID" value="EAY30364.1"/>
    <property type="molecule type" value="Genomic_DNA"/>
</dbReference>
<keyword evidence="1" id="KW-0732">Signal</keyword>
<name>A1ZH95_MICM2</name>